<evidence type="ECO:0000313" key="3">
    <source>
        <dbReference type="EMBL" id="KAK3577273.1"/>
    </source>
</evidence>
<accession>A0AAE0VGD1</accession>
<dbReference type="SUPFAM" id="SSF57535">
    <property type="entry name" value="Complement control module/SCR domain"/>
    <property type="match status" value="1"/>
</dbReference>
<organism evidence="3 4">
    <name type="scientific">Potamilus streckersoni</name>
    <dbReference type="NCBI Taxonomy" id="2493646"/>
    <lineage>
        <taxon>Eukaryota</taxon>
        <taxon>Metazoa</taxon>
        <taxon>Spiralia</taxon>
        <taxon>Lophotrochozoa</taxon>
        <taxon>Mollusca</taxon>
        <taxon>Bivalvia</taxon>
        <taxon>Autobranchia</taxon>
        <taxon>Heteroconchia</taxon>
        <taxon>Palaeoheterodonta</taxon>
        <taxon>Unionida</taxon>
        <taxon>Unionoidea</taxon>
        <taxon>Unionidae</taxon>
        <taxon>Ambleminae</taxon>
        <taxon>Lampsilini</taxon>
        <taxon>Potamilus</taxon>
    </lineage>
</organism>
<dbReference type="Gene3D" id="2.20.28.230">
    <property type="match status" value="1"/>
</dbReference>
<reference evidence="3" key="2">
    <citation type="journal article" date="2021" name="Genome Biol. Evol.">
        <title>Developing a high-quality reference genome for a parasitic bivalve with doubly uniparental inheritance (Bivalvia: Unionida).</title>
        <authorList>
            <person name="Smith C.H."/>
        </authorList>
    </citation>
    <scope>NUCLEOTIDE SEQUENCE</scope>
    <source>
        <strain evidence="3">CHS0354</strain>
        <tissue evidence="3">Mantle</tissue>
    </source>
</reference>
<evidence type="ECO:0000256" key="1">
    <source>
        <dbReference type="ARBA" id="ARBA00023157"/>
    </source>
</evidence>
<keyword evidence="2" id="KW-0472">Membrane</keyword>
<keyword evidence="2" id="KW-1133">Transmembrane helix</keyword>
<reference evidence="3" key="3">
    <citation type="submission" date="2023-05" db="EMBL/GenBank/DDBJ databases">
        <authorList>
            <person name="Smith C.H."/>
        </authorList>
    </citation>
    <scope>NUCLEOTIDE SEQUENCE</scope>
    <source>
        <strain evidence="3">CHS0354</strain>
        <tissue evidence="3">Mantle</tissue>
    </source>
</reference>
<dbReference type="InterPro" id="IPR000436">
    <property type="entry name" value="Sushi_SCR_CCP_dom"/>
</dbReference>
<keyword evidence="1" id="KW-1015">Disulfide bond</keyword>
<comment type="caution">
    <text evidence="3">The sequence shown here is derived from an EMBL/GenBank/DDBJ whole genome shotgun (WGS) entry which is preliminary data.</text>
</comment>
<gene>
    <name evidence="3" type="ORF">CHS0354_008362</name>
</gene>
<reference evidence="3" key="1">
    <citation type="journal article" date="2021" name="Genome Biol. Evol.">
        <title>A High-Quality Reference Genome for a Parasitic Bivalve with Doubly Uniparental Inheritance (Bivalvia: Unionida).</title>
        <authorList>
            <person name="Smith C.H."/>
        </authorList>
    </citation>
    <scope>NUCLEOTIDE SEQUENCE</scope>
    <source>
        <strain evidence="3">CHS0354</strain>
    </source>
</reference>
<keyword evidence="2" id="KW-0812">Transmembrane</keyword>
<dbReference type="Proteomes" id="UP001195483">
    <property type="component" value="Unassembled WGS sequence"/>
</dbReference>
<dbReference type="Gene3D" id="2.10.70.10">
    <property type="entry name" value="Complement Module, domain 1"/>
    <property type="match status" value="1"/>
</dbReference>
<name>A0AAE0VGD1_9BIVA</name>
<proteinExistence type="predicted"/>
<dbReference type="EMBL" id="JAEAOA010000557">
    <property type="protein sequence ID" value="KAK3577273.1"/>
    <property type="molecule type" value="Genomic_DNA"/>
</dbReference>
<dbReference type="AlphaFoldDB" id="A0AAE0VGD1"/>
<evidence type="ECO:0000256" key="2">
    <source>
        <dbReference type="SAM" id="Phobius"/>
    </source>
</evidence>
<dbReference type="CDD" id="cd00033">
    <property type="entry name" value="CCP"/>
    <property type="match status" value="1"/>
</dbReference>
<sequence>MHRLLSLSLFHKDDHTIFERYFTVMIPKNFIIFAMFLMCAITVTGAGLVHDTCHNVSIRENITKQAAKVVCIETDRVHDPKSQTGSYLMDDTGNWEGEIFACLCSCQLPFEPQNGQILSKNIVLHGETLNYSCDYGYISNIDKNISCHDGLLMTVPDSFEKKHINISFRQKSLRDSFARGEVYHLCINETAISSEAEIRKKQKVFECLPENEKELWYSLSNGSNYMLGYVNLTMKQTLQCMKTNGPPASSDQGKSEQLSGGSIAGIAVGVTVFVIPVIVGV</sequence>
<feature type="transmembrane region" description="Helical" evidence="2">
    <location>
        <begin position="30"/>
        <end position="49"/>
    </location>
</feature>
<keyword evidence="4" id="KW-1185">Reference proteome</keyword>
<evidence type="ECO:0000313" key="4">
    <source>
        <dbReference type="Proteomes" id="UP001195483"/>
    </source>
</evidence>
<feature type="transmembrane region" description="Helical" evidence="2">
    <location>
        <begin position="258"/>
        <end position="279"/>
    </location>
</feature>
<dbReference type="InterPro" id="IPR035976">
    <property type="entry name" value="Sushi/SCR/CCP_sf"/>
</dbReference>
<protein>
    <submittedName>
        <fullName evidence="3">Uncharacterized protein</fullName>
    </submittedName>
</protein>